<dbReference type="SUPFAM" id="SSF75011">
    <property type="entry name" value="3-carboxy-cis,cis-mucoante lactonizing enzyme"/>
    <property type="match status" value="1"/>
</dbReference>
<reference evidence="3" key="1">
    <citation type="submission" date="2023-07" db="EMBL/GenBank/DDBJ databases">
        <title>Novel species isolated from saline lakes on Tibetan Plateau.</title>
        <authorList>
            <person name="Lu H."/>
        </authorList>
    </citation>
    <scope>NUCLEOTIDE SEQUENCE [LARGE SCALE GENOMIC DNA]</scope>
    <source>
        <strain evidence="3">CAK8W</strain>
    </source>
</reference>
<protein>
    <submittedName>
        <fullName evidence="2">T9SS type B sorting domain-containing protein</fullName>
    </submittedName>
</protein>
<keyword evidence="3" id="KW-1185">Reference proteome</keyword>
<evidence type="ECO:0000313" key="2">
    <source>
        <dbReference type="EMBL" id="MBZ9779482.1"/>
    </source>
</evidence>
<dbReference type="EMBL" id="JAIQZE010000012">
    <property type="protein sequence ID" value="MBZ9779482.1"/>
    <property type="molecule type" value="Genomic_DNA"/>
</dbReference>
<proteinExistence type="predicted"/>
<dbReference type="Pfam" id="PF13585">
    <property type="entry name" value="CHU_C"/>
    <property type="match status" value="1"/>
</dbReference>
<organism evidence="2 3">
    <name type="scientific">Psychroflexus longus</name>
    <dbReference type="NCBI Taxonomy" id="2873596"/>
    <lineage>
        <taxon>Bacteria</taxon>
        <taxon>Pseudomonadati</taxon>
        <taxon>Bacteroidota</taxon>
        <taxon>Flavobacteriia</taxon>
        <taxon>Flavobacteriales</taxon>
        <taxon>Flavobacteriaceae</taxon>
        <taxon>Psychroflexus</taxon>
    </lineage>
</organism>
<name>A0ABS7XKG3_9FLAO</name>
<feature type="signal peptide" evidence="1">
    <location>
        <begin position="1"/>
        <end position="18"/>
    </location>
</feature>
<dbReference type="NCBIfam" id="TIGR04131">
    <property type="entry name" value="Bac_Flav_CTERM"/>
    <property type="match status" value="1"/>
</dbReference>
<dbReference type="Proteomes" id="UP001199314">
    <property type="component" value="Unassembled WGS sequence"/>
</dbReference>
<dbReference type="RefSeq" id="WP_224461817.1">
    <property type="nucleotide sequence ID" value="NZ_JAIQZE010000012.1"/>
</dbReference>
<accession>A0ABS7XKG3</accession>
<dbReference type="InterPro" id="IPR026341">
    <property type="entry name" value="T9SS_type_B"/>
</dbReference>
<evidence type="ECO:0000256" key="1">
    <source>
        <dbReference type="SAM" id="SignalP"/>
    </source>
</evidence>
<comment type="caution">
    <text evidence="2">The sequence shown here is derived from an EMBL/GenBank/DDBJ whole genome shotgun (WGS) entry which is preliminary data.</text>
</comment>
<keyword evidence="1" id="KW-0732">Signal</keyword>
<gene>
    <name evidence="2" type="ORF">LB452_11165</name>
</gene>
<feature type="chain" id="PRO_5045365172" evidence="1">
    <location>
        <begin position="19"/>
        <end position="861"/>
    </location>
</feature>
<evidence type="ECO:0000313" key="3">
    <source>
        <dbReference type="Proteomes" id="UP001199314"/>
    </source>
</evidence>
<sequence>MRTFIILFVSAISLSVFGQGEANNWYFGNNAGITFNTNPPSALTNGQLNTNEGCSSISDPNGNLLMYTDGRTIWDKNHNIMPNADYFGGTGLNGDPSSTSSGLIVPDPTNPNLYYVFTIDEPHHENAYAYPNQGPADRFGNLASIYTDTEQGVPEADDGYNNGLNYSIVDMSLNGGLGDVKAGERNNELITYDPSDSEEIKYKASEKITAVRGRDCNSVWVITHFRDKFYAFFIDQNGIDEIPEISQVSPLIEISNYRRAALGYLKASPNGDKLLIAHNTTNFNPIISNQDSGEGNVYLYDFNNLTGQVSNPIKLIDDVNAYGVEFSQDGTKAFATVSDTSAKIYQWNLEASDIQNSIETIANVGQYNTALQLGPNGKIYHSILGSSRLGVINNPNEIGASVNYTQNQVTLNGRNATFGLPPFIQSLFSKRIPLVEAPGDEVIEQVALCNEYEFELKYEDSNNPNYTYTWFDENDNVINGQNTNSLIVNVNPTSTLFPIQKNFKLEVDLDNGECPLIGVAQITFNQSPIYSDDELLTCRIPGEDAIYDLTEIRSVLSNQAGVNPNQIEVEVFKNTTDAVNGNNPIPVTSSFVNAEDLSSLFVKITSFGVCEDYKEFALIAEDLANIDESDEILIYCLEDFPNKITLNPLNSSQDPSRFEFEWSTGETTPTISVNSEDNYFVDVNIKGTNCFSRKTFIITESKIADFDYTVERLGDLSNLEISIDPSSLGDYEFAINDTTNFQNSNVFENINPGIYTVYVRDKLGCGISEKTIGVLGIMKFFTPNGDGINDLWEISGLLDTTTEDISIQVYDRYGKLLSSFTNADPGWDGTYNGKDLPSNDYWYRIRLTDGTVETGSFTLKR</sequence>